<gene>
    <name evidence="1" type="ORF">E5331_04105</name>
</gene>
<evidence type="ECO:0000313" key="1">
    <source>
        <dbReference type="EMBL" id="TGY79979.1"/>
    </source>
</evidence>
<accession>A0AC61RHD2</accession>
<sequence>MATTIYNVVITNENGGNWPELIDNVIYTNLDEAKKHLKSWERKGVRDGEEYEDCFRPTFQYHHKYTNDKGQRVLEITQEHIVKVKGGQTIHSTKITLTEIIL</sequence>
<dbReference type="EMBL" id="SRYB01000004">
    <property type="protein sequence ID" value="TGY79979.1"/>
    <property type="molecule type" value="Genomic_DNA"/>
</dbReference>
<protein>
    <submittedName>
        <fullName evidence="1">Uncharacterized protein</fullName>
    </submittedName>
</protein>
<keyword evidence="2" id="KW-1185">Reference proteome</keyword>
<comment type="caution">
    <text evidence="1">The sequence shown here is derived from an EMBL/GenBank/DDBJ whole genome shotgun (WGS) entry which is preliminary data.</text>
</comment>
<proteinExistence type="predicted"/>
<evidence type="ECO:0000313" key="2">
    <source>
        <dbReference type="Proteomes" id="UP000306319"/>
    </source>
</evidence>
<dbReference type="Proteomes" id="UP000306319">
    <property type="component" value="Unassembled WGS sequence"/>
</dbReference>
<organism evidence="1 2">
    <name type="scientific">Lepagella muris</name>
    <dbReference type="NCBI Taxonomy" id="3032870"/>
    <lineage>
        <taxon>Bacteria</taxon>
        <taxon>Pseudomonadati</taxon>
        <taxon>Bacteroidota</taxon>
        <taxon>Bacteroidia</taxon>
        <taxon>Bacteroidales</taxon>
        <taxon>Muribaculaceae</taxon>
        <taxon>Lepagella</taxon>
    </lineage>
</organism>
<reference evidence="1" key="1">
    <citation type="submission" date="2019-04" db="EMBL/GenBank/DDBJ databases">
        <title>Microbes associate with the intestines of laboratory mice.</title>
        <authorList>
            <person name="Navarre W."/>
            <person name="Wong E."/>
            <person name="Huang K."/>
            <person name="Tropini C."/>
            <person name="Ng K."/>
            <person name="Yu B."/>
        </authorList>
    </citation>
    <scope>NUCLEOTIDE SEQUENCE</scope>
    <source>
        <strain evidence="1">NM04_E33</strain>
    </source>
</reference>
<name>A0AC61RHD2_9BACT</name>